<proteinExistence type="predicted"/>
<dbReference type="EC" id="2.1.1.-" evidence="3"/>
<evidence type="ECO:0000313" key="4">
    <source>
        <dbReference type="Proteomes" id="UP001254488"/>
    </source>
</evidence>
<protein>
    <submittedName>
        <fullName evidence="3">Class I SAM-dependent methyltransferase</fullName>
        <ecNumber evidence="3">2.1.1.-</ecNumber>
    </submittedName>
</protein>
<keyword evidence="2 3" id="KW-0808">Transferase</keyword>
<dbReference type="InterPro" id="IPR007213">
    <property type="entry name" value="Ppm1/Ppm2/Tcmp"/>
</dbReference>
<gene>
    <name evidence="3" type="ORF">RM538_13155</name>
</gene>
<evidence type="ECO:0000256" key="1">
    <source>
        <dbReference type="ARBA" id="ARBA00022603"/>
    </source>
</evidence>
<dbReference type="GO" id="GO:0008168">
    <property type="term" value="F:methyltransferase activity"/>
    <property type="evidence" value="ECO:0007669"/>
    <property type="project" value="UniProtKB-KW"/>
</dbReference>
<dbReference type="Gene3D" id="3.40.50.150">
    <property type="entry name" value="Vaccinia Virus protein VP39"/>
    <property type="match status" value="1"/>
</dbReference>
<keyword evidence="4" id="KW-1185">Reference proteome</keyword>
<accession>A0ABU2YFJ7</accession>
<dbReference type="EMBL" id="JAVRHZ010000010">
    <property type="protein sequence ID" value="MDT0556957.1"/>
    <property type="molecule type" value="Genomic_DNA"/>
</dbReference>
<dbReference type="PANTHER" id="PTHR43619:SF2">
    <property type="entry name" value="S-ADENOSYL-L-METHIONINE-DEPENDENT METHYLTRANSFERASES SUPERFAMILY PROTEIN"/>
    <property type="match status" value="1"/>
</dbReference>
<evidence type="ECO:0000313" key="3">
    <source>
        <dbReference type="EMBL" id="MDT0556957.1"/>
    </source>
</evidence>
<dbReference type="PANTHER" id="PTHR43619">
    <property type="entry name" value="S-ADENOSYL-L-METHIONINE-DEPENDENT METHYLTRANSFERASE YKTD-RELATED"/>
    <property type="match status" value="1"/>
</dbReference>
<dbReference type="GO" id="GO:0032259">
    <property type="term" value="P:methylation"/>
    <property type="evidence" value="ECO:0007669"/>
    <property type="project" value="UniProtKB-KW"/>
</dbReference>
<evidence type="ECO:0000256" key="2">
    <source>
        <dbReference type="ARBA" id="ARBA00022679"/>
    </source>
</evidence>
<name>A0ABU2YFJ7_9FLAO</name>
<dbReference type="RefSeq" id="WP_311333902.1">
    <property type="nucleotide sequence ID" value="NZ_JAVRHZ010000010.1"/>
</dbReference>
<sequence length="275" mass="32171">MNIEVHDTAFVIAYYRAQHEILSQDPYAKLWSKDSLKIFADEFATQVSVYDEMLHCMRNRYFHDELQELATTHKDLLFINLGAGFSMYPYSLPDSVISVEVDFKEIMLYKDITTDTFLKEGKLPKRKVKRIAADITNAEGQQKIKETISEFENYTKVILIEGVFFFLNKRAIETVLNFCADIQSKDDLVLCISFDESQNETKVFKRLKQYFSETLQSHENPYTCLPHKFYENIEGYSLKKKYSTLALGKQLGCIETSVKEEEILNEHCYTLFKIR</sequence>
<keyword evidence="1 3" id="KW-0489">Methyltransferase</keyword>
<organism evidence="3 4">
    <name type="scientific">Patiriisocius hiemis</name>
    <dbReference type="NCBI Taxonomy" id="3075604"/>
    <lineage>
        <taxon>Bacteria</taxon>
        <taxon>Pseudomonadati</taxon>
        <taxon>Bacteroidota</taxon>
        <taxon>Flavobacteriia</taxon>
        <taxon>Flavobacteriales</taxon>
        <taxon>Flavobacteriaceae</taxon>
        <taxon>Patiriisocius</taxon>
    </lineage>
</organism>
<comment type="caution">
    <text evidence="3">The sequence shown here is derived from an EMBL/GenBank/DDBJ whole genome shotgun (WGS) entry which is preliminary data.</text>
</comment>
<dbReference type="Proteomes" id="UP001254488">
    <property type="component" value="Unassembled WGS sequence"/>
</dbReference>
<dbReference type="Pfam" id="PF04072">
    <property type="entry name" value="LCM"/>
    <property type="match status" value="1"/>
</dbReference>
<reference evidence="3 4" key="1">
    <citation type="submission" date="2023-09" db="EMBL/GenBank/DDBJ databases">
        <authorList>
            <person name="Rey-Velasco X."/>
        </authorList>
    </citation>
    <scope>NUCLEOTIDE SEQUENCE [LARGE SCALE GENOMIC DNA]</scope>
    <source>
        <strain evidence="3 4">W242</strain>
    </source>
</reference>
<dbReference type="SUPFAM" id="SSF53335">
    <property type="entry name" value="S-adenosyl-L-methionine-dependent methyltransferases"/>
    <property type="match status" value="1"/>
</dbReference>
<dbReference type="InterPro" id="IPR029063">
    <property type="entry name" value="SAM-dependent_MTases_sf"/>
</dbReference>